<feature type="transmembrane region" description="Helical" evidence="1">
    <location>
        <begin position="867"/>
        <end position="885"/>
    </location>
</feature>
<sequence length="945" mass="106396">MLEPYKANSSTPSYQVGGSLPLNATSYVKRQADELLYQAVIRGDFCYVLNSRQMGKSSLQVQTLNRLRQEGTRCIAIDLTTIGSQHITPEQWYASILSDLAEGFHLNLDFITWWEKVTQVSLPKRMEMFLDQVLLTQIQQPIVIFIDEIDSLLNLSFPCDDFFAFLRACYNRRSDSAEYNRLTFVLLGVAAPSDFIIDRQRTPFNIGCSIDLSGFKNNNVEPLLSGLENWVENPAETLQEILAWTGGQPFLTQKLCQLVVNHVQSVASVVQNTLTPSSEFQDTASQNIASQNIELQETHPATFTPNVALLVKDNILERWESQDEPEHLRTIRNRLLHNGTRAAQLLGLYQQILMGETVTIDGSRNQLELRLSGLVIENQGYLRIKNLIYQSIFNLTWVETQLTQLRPYAMSLNGWIDSDCQDSSCLLGGLALKEALAWAEQKHLSDVDYRFLNASQEQAQRSMEENLASEVLQRERAQIALKAAREATRILGNSRQQARQNKAFPQWRKRFFMGVTLGLLLLMVVLRWTGWLQPLEWALFDTFVQLQPLPSLSSRIVVITIDDEDIQTIGQYPFSDAVLMNVLKKLKQKQPRLIGLDIFRDLPVSPGSDALNEFYKTTPNLIGINKLVGTVVDAPSVLAAAGQYGFADQVLDGDGVVRRGLLTLKLEDKLYASLSLELALRYLDQEGIQPQPQDNFRIQLGQTMIVPLTENAGGYRQADTAGYQILLNYHGDASRFQSYSMRAVLNDQLPVGALQDKIVLLGFNALTVKDLLLTPYSRKLYGVAEPMSGVFIHANIVQQLLSSALEKRPLMKAWPSAVNYSWVALWVLVGGWVGSQGGQRVWVNAIALLLTCLSLFGISYFAFLQGWWIPVVLPGLGLSLSNFILSTVTNRQAELFLLRQTTHSIMQHYKDNPAATKIALEYLKQGEGWRQQKLIESLEVKLGEN</sequence>
<dbReference type="Gene3D" id="3.40.50.300">
    <property type="entry name" value="P-loop containing nucleotide triphosphate hydrolases"/>
    <property type="match status" value="1"/>
</dbReference>
<organism evidence="3 4">
    <name type="scientific">Phormidesmis priestleyi Ana</name>
    <dbReference type="NCBI Taxonomy" id="1666911"/>
    <lineage>
        <taxon>Bacteria</taxon>
        <taxon>Bacillati</taxon>
        <taxon>Cyanobacteriota</taxon>
        <taxon>Cyanophyceae</taxon>
        <taxon>Leptolyngbyales</taxon>
        <taxon>Leptolyngbyaceae</taxon>
        <taxon>Phormidesmis</taxon>
    </lineage>
</organism>
<keyword evidence="1 3" id="KW-0812">Transmembrane</keyword>
<dbReference type="STRING" id="1666911.HLUCCA11_18105"/>
<dbReference type="Pfam" id="PF14516">
    <property type="entry name" value="AAA_35"/>
    <property type="match status" value="1"/>
</dbReference>
<dbReference type="InterPro" id="IPR027417">
    <property type="entry name" value="P-loop_NTPase"/>
</dbReference>
<gene>
    <name evidence="3" type="ORF">HLUCCA11_18105</name>
</gene>
<dbReference type="Pfam" id="PF05226">
    <property type="entry name" value="CHASE2"/>
    <property type="match status" value="1"/>
</dbReference>
<evidence type="ECO:0000256" key="1">
    <source>
        <dbReference type="SAM" id="Phobius"/>
    </source>
</evidence>
<protein>
    <submittedName>
        <fullName evidence="3">Putative transmembrane sensor domain</fullName>
    </submittedName>
</protein>
<dbReference type="EMBL" id="LJZR01000030">
    <property type="protein sequence ID" value="KPQ33536.1"/>
    <property type="molecule type" value="Genomic_DNA"/>
</dbReference>
<accession>A0A0P8BX79</accession>
<dbReference type="InterPro" id="IPR007890">
    <property type="entry name" value="CHASE2"/>
</dbReference>
<evidence type="ECO:0000313" key="4">
    <source>
        <dbReference type="Proteomes" id="UP000050465"/>
    </source>
</evidence>
<dbReference type="SMART" id="SM01080">
    <property type="entry name" value="CHASE2"/>
    <property type="match status" value="1"/>
</dbReference>
<dbReference type="AlphaFoldDB" id="A0A0P8BX79"/>
<keyword evidence="1" id="KW-0472">Membrane</keyword>
<dbReference type="PATRIC" id="fig|1666911.3.peg.1389"/>
<proteinExistence type="predicted"/>
<comment type="caution">
    <text evidence="3">The sequence shown here is derived from an EMBL/GenBank/DDBJ whole genome shotgun (WGS) entry which is preliminary data.</text>
</comment>
<feature type="domain" description="CHASE2" evidence="2">
    <location>
        <begin position="532"/>
        <end position="833"/>
    </location>
</feature>
<feature type="transmembrane region" description="Helical" evidence="1">
    <location>
        <begin position="817"/>
        <end position="834"/>
    </location>
</feature>
<evidence type="ECO:0000259" key="2">
    <source>
        <dbReference type="SMART" id="SM01080"/>
    </source>
</evidence>
<dbReference type="Proteomes" id="UP000050465">
    <property type="component" value="Unassembled WGS sequence"/>
</dbReference>
<feature type="transmembrane region" description="Helical" evidence="1">
    <location>
        <begin position="841"/>
        <end position="861"/>
    </location>
</feature>
<keyword evidence="1" id="KW-1133">Transmembrane helix</keyword>
<name>A0A0P8BX79_9CYAN</name>
<reference evidence="3 4" key="1">
    <citation type="submission" date="2015-09" db="EMBL/GenBank/DDBJ databases">
        <title>Identification and resolution of microdiversity through metagenomic sequencing of parallel consortia.</title>
        <authorList>
            <person name="Nelson W.C."/>
            <person name="Romine M.F."/>
            <person name="Lindemann S.R."/>
        </authorList>
    </citation>
    <scope>NUCLEOTIDE SEQUENCE [LARGE SCALE GENOMIC DNA]</scope>
    <source>
        <strain evidence="3">Ana</strain>
    </source>
</reference>
<evidence type="ECO:0000313" key="3">
    <source>
        <dbReference type="EMBL" id="KPQ33536.1"/>
    </source>
</evidence>
<dbReference type="SUPFAM" id="SSF52540">
    <property type="entry name" value="P-loop containing nucleoside triphosphate hydrolases"/>
    <property type="match status" value="1"/>
</dbReference>